<accession>A0A7G9YHZ6</accession>
<organism evidence="1">
    <name type="scientific">Candidatus Methanogaster sp. ANME-2c ERB4</name>
    <dbReference type="NCBI Taxonomy" id="2759911"/>
    <lineage>
        <taxon>Archaea</taxon>
        <taxon>Methanobacteriati</taxon>
        <taxon>Methanobacteriota</taxon>
        <taxon>Stenosarchaea group</taxon>
        <taxon>Methanomicrobia</taxon>
        <taxon>Methanosarcinales</taxon>
        <taxon>ANME-2 cluster</taxon>
        <taxon>Candidatus Methanogasteraceae</taxon>
        <taxon>Candidatus Methanogaster</taxon>
    </lineage>
</organism>
<evidence type="ECO:0000313" key="1">
    <source>
        <dbReference type="EMBL" id="QNO47630.1"/>
    </source>
</evidence>
<protein>
    <submittedName>
        <fullName evidence="1">Uncharacterized protein</fullName>
    </submittedName>
</protein>
<sequence>MPSAIYALLHDLAHNACRVVDSGVMRSYEGMRGCRFALVLVSNELTARSDEILNLPYC</sequence>
<name>A0A7G9YHZ6_9EURY</name>
<proteinExistence type="predicted"/>
<dbReference type="EMBL" id="MT631268">
    <property type="protein sequence ID" value="QNO47630.1"/>
    <property type="molecule type" value="Genomic_DNA"/>
</dbReference>
<dbReference type="AlphaFoldDB" id="A0A7G9YHZ6"/>
<gene>
    <name evidence="1" type="ORF">PGBELJNO_00028</name>
</gene>
<reference evidence="1" key="1">
    <citation type="submission" date="2020-06" db="EMBL/GenBank/DDBJ databases">
        <title>Unique genomic features of the anaerobic methanotrophic archaea.</title>
        <authorList>
            <person name="Chadwick G.L."/>
            <person name="Skennerton C.T."/>
            <person name="Laso-Perez R."/>
            <person name="Leu A.O."/>
            <person name="Speth D.R."/>
            <person name="Yu H."/>
            <person name="Morgan-Lang C."/>
            <person name="Hatzenpichler R."/>
            <person name="Goudeau D."/>
            <person name="Malmstrom R."/>
            <person name="Brazelton W.J."/>
            <person name="Woyke T."/>
            <person name="Hallam S.J."/>
            <person name="Tyson G.W."/>
            <person name="Wegener G."/>
            <person name="Boetius A."/>
            <person name="Orphan V."/>
        </authorList>
    </citation>
    <scope>NUCLEOTIDE SEQUENCE</scope>
</reference>